<dbReference type="AlphaFoldDB" id="A0A194UNM8"/>
<evidence type="ECO:0000313" key="2">
    <source>
        <dbReference type="Proteomes" id="UP000078576"/>
    </source>
</evidence>
<evidence type="ECO:0000313" key="1">
    <source>
        <dbReference type="EMBL" id="KUI53275.1"/>
    </source>
</evidence>
<keyword evidence="2" id="KW-1185">Reference proteome</keyword>
<dbReference type="OrthoDB" id="5207085at2759"/>
<organism evidence="1 2">
    <name type="scientific">Cytospora mali</name>
    <name type="common">Apple Valsa canker fungus</name>
    <name type="synonym">Valsa mali</name>
    <dbReference type="NCBI Taxonomy" id="578113"/>
    <lineage>
        <taxon>Eukaryota</taxon>
        <taxon>Fungi</taxon>
        <taxon>Dikarya</taxon>
        <taxon>Ascomycota</taxon>
        <taxon>Pezizomycotina</taxon>
        <taxon>Sordariomycetes</taxon>
        <taxon>Sordariomycetidae</taxon>
        <taxon>Diaporthales</taxon>
        <taxon>Cytosporaceae</taxon>
        <taxon>Cytospora</taxon>
    </lineage>
</organism>
<dbReference type="EMBL" id="KN714668">
    <property type="protein sequence ID" value="KUI53275.1"/>
    <property type="molecule type" value="Genomic_DNA"/>
</dbReference>
<name>A0A194UNM8_CYTMA</name>
<accession>A0A194UNM8</accession>
<dbReference type="Proteomes" id="UP000078576">
    <property type="component" value="Unassembled WGS sequence"/>
</dbReference>
<proteinExistence type="predicted"/>
<protein>
    <recommendedName>
        <fullName evidence="3">WRKY transcription factor 19</fullName>
    </recommendedName>
</protein>
<reference evidence="2" key="1">
    <citation type="submission" date="2014-12" db="EMBL/GenBank/DDBJ databases">
        <title>Genome Sequence of Valsa Canker Pathogens Uncovers a Specific Adaption of Colonization on Woody Bark.</title>
        <authorList>
            <person name="Yin Z."/>
            <person name="Liu H."/>
            <person name="Gao X."/>
            <person name="Li Z."/>
            <person name="Song N."/>
            <person name="Ke X."/>
            <person name="Dai Q."/>
            <person name="Wu Y."/>
            <person name="Sun Y."/>
            <person name="Xu J.-R."/>
            <person name="Kang Z.K."/>
            <person name="Wang L."/>
            <person name="Huang L."/>
        </authorList>
    </citation>
    <scope>NUCLEOTIDE SEQUENCE [LARGE SCALE GENOMIC DNA]</scope>
    <source>
        <strain evidence="2">SXYL134</strain>
    </source>
</reference>
<sequence length="366" mass="40341">MWDMMLYGGAPYSRRYRRSRHSSKKGRKCRACREHIGKVTVGGKKVDMVYCEKHHCQKILTDGTVCQEQRNGRNPLWKYCDLRSDDMPCMKYVKDANPEKFKYCSDPKPHKTCDQPRLVGDGSFFCEKHTCESATCTAEVDGKGDKGDPSRSCEQHRRCASEGCSGPCLRRDTGATVRWCGLHYCHRDPCSEPRAVGNEKYCERHICVEPLCGAGRKDMGGGGRFCADHQYHKPQCPATTLTGTQCDNRLDNKAQRYCKDHSCELSSCTDQRRPDSLQYCPAHKCTLPACQQLRKNTIAGLDSLLLSGGGGYGALRASLLLAGRGLGDVGLLVASSYCSAHACQGDGGRWGVARSVGSMSVRGVGV</sequence>
<gene>
    <name evidence="1" type="ORF">VP1G_00586</name>
</gene>
<dbReference type="STRING" id="694573.A0A194UNM8"/>
<evidence type="ECO:0008006" key="3">
    <source>
        <dbReference type="Google" id="ProtNLM"/>
    </source>
</evidence>